<dbReference type="InterPro" id="IPR001077">
    <property type="entry name" value="COMT_C"/>
</dbReference>
<evidence type="ECO:0000259" key="5">
    <source>
        <dbReference type="Pfam" id="PF08100"/>
    </source>
</evidence>
<evidence type="ECO:0000259" key="4">
    <source>
        <dbReference type="Pfam" id="PF00891"/>
    </source>
</evidence>
<keyword evidence="7" id="KW-1185">Reference proteome</keyword>
<accession>A0ABR4I0L9</accession>
<evidence type="ECO:0000313" key="7">
    <source>
        <dbReference type="Proteomes" id="UP001610334"/>
    </source>
</evidence>
<gene>
    <name evidence="6" type="ORF">BJX63DRAFT_418191</name>
</gene>
<dbReference type="InterPro" id="IPR016461">
    <property type="entry name" value="COMT-like"/>
</dbReference>
<dbReference type="InterPro" id="IPR029063">
    <property type="entry name" value="SAM-dependent_MTases_sf"/>
</dbReference>
<name>A0ABR4I0L9_9EURO</name>
<organism evidence="6 7">
    <name type="scientific">Aspergillus granulosus</name>
    <dbReference type="NCBI Taxonomy" id="176169"/>
    <lineage>
        <taxon>Eukaryota</taxon>
        <taxon>Fungi</taxon>
        <taxon>Dikarya</taxon>
        <taxon>Ascomycota</taxon>
        <taxon>Pezizomycotina</taxon>
        <taxon>Eurotiomycetes</taxon>
        <taxon>Eurotiomycetidae</taxon>
        <taxon>Eurotiales</taxon>
        <taxon>Aspergillaceae</taxon>
        <taxon>Aspergillus</taxon>
        <taxon>Aspergillus subgen. Nidulantes</taxon>
    </lineage>
</organism>
<dbReference type="SUPFAM" id="SSF53335">
    <property type="entry name" value="S-adenosyl-L-methionine-dependent methyltransferases"/>
    <property type="match status" value="1"/>
</dbReference>
<comment type="caution">
    <text evidence="6">The sequence shown here is derived from an EMBL/GenBank/DDBJ whole genome shotgun (WGS) entry which is preliminary data.</text>
</comment>
<sequence>MDTLTLKQRAALIFETANTLSTELSKAGQGEPSFEHGLPTLLHNNAPDSEAKELKQQLLQMTDELRALLSEPFTHLAPLGRLPYSVHPIVRLGIAESFPETGATVSELASRLKLRESVVRRLLAHATTYHVFFEAKPDYYVHTAASRLLCQSQPVRDWVYAGWDEMMPAAFKIGESLAQFPDSEEPQHCAWKVANRTDKPVFQVFQSEPERAKHFAGAMVWYATYPGFEPEYLTKAFPWPSSNNNDNSNLTVIDIGRGRGHISLALANHSPTTKFIVQDVPDVVAQGEETLTAYLQDRVRFQSHDFFIPQPVHGADSDKYAVKILRALVPALRGGAKVVVNDWVVPGWREVHYLVEREAR</sequence>
<evidence type="ECO:0000256" key="3">
    <source>
        <dbReference type="ARBA" id="ARBA00022691"/>
    </source>
</evidence>
<keyword evidence="3" id="KW-0949">S-adenosyl-L-methionine</keyword>
<protein>
    <submittedName>
        <fullName evidence="6">Uncharacterized protein</fullName>
    </submittedName>
</protein>
<reference evidence="6 7" key="1">
    <citation type="submission" date="2024-07" db="EMBL/GenBank/DDBJ databases">
        <title>Section-level genome sequencing and comparative genomics of Aspergillus sections Usti and Cavernicolus.</title>
        <authorList>
            <consortium name="Lawrence Berkeley National Laboratory"/>
            <person name="Nybo J.L."/>
            <person name="Vesth T.C."/>
            <person name="Theobald S."/>
            <person name="Frisvad J.C."/>
            <person name="Larsen T.O."/>
            <person name="Kjaerboelling I."/>
            <person name="Rothschild-Mancinelli K."/>
            <person name="Lyhne E.K."/>
            <person name="Kogle M.E."/>
            <person name="Barry K."/>
            <person name="Clum A."/>
            <person name="Na H."/>
            <person name="Ledsgaard L."/>
            <person name="Lin J."/>
            <person name="Lipzen A."/>
            <person name="Kuo A."/>
            <person name="Riley R."/>
            <person name="Mondo S."/>
            <person name="Labutti K."/>
            <person name="Haridas S."/>
            <person name="Pangalinan J."/>
            <person name="Salamov A.A."/>
            <person name="Simmons B.A."/>
            <person name="Magnuson J.K."/>
            <person name="Chen J."/>
            <person name="Drula E."/>
            <person name="Henrissat B."/>
            <person name="Wiebenga A."/>
            <person name="Lubbers R.J."/>
            <person name="Gomes A.C."/>
            <person name="Makela M.R."/>
            <person name="Stajich J."/>
            <person name="Grigoriev I.V."/>
            <person name="Mortensen U.H."/>
            <person name="De Vries R.P."/>
            <person name="Baker S.E."/>
            <person name="Andersen M.R."/>
        </authorList>
    </citation>
    <scope>NUCLEOTIDE SEQUENCE [LARGE SCALE GENOMIC DNA]</scope>
    <source>
        <strain evidence="6 7">CBS 588.65</strain>
    </source>
</reference>
<feature type="domain" description="O-methyltransferase C-terminal" evidence="4">
    <location>
        <begin position="251"/>
        <end position="345"/>
    </location>
</feature>
<evidence type="ECO:0000256" key="2">
    <source>
        <dbReference type="ARBA" id="ARBA00022679"/>
    </source>
</evidence>
<dbReference type="SUPFAM" id="SSF46785">
    <property type="entry name" value="Winged helix' DNA-binding domain"/>
    <property type="match status" value="1"/>
</dbReference>
<keyword evidence="2" id="KW-0808">Transferase</keyword>
<feature type="domain" description="O-methyltransferase dimerisation" evidence="5">
    <location>
        <begin position="89"/>
        <end position="152"/>
    </location>
</feature>
<dbReference type="Proteomes" id="UP001610334">
    <property type="component" value="Unassembled WGS sequence"/>
</dbReference>
<dbReference type="InterPro" id="IPR012967">
    <property type="entry name" value="COMT_dimerisation"/>
</dbReference>
<dbReference type="Gene3D" id="1.10.10.10">
    <property type="entry name" value="Winged helix-like DNA-binding domain superfamily/Winged helix DNA-binding domain"/>
    <property type="match status" value="1"/>
</dbReference>
<dbReference type="Gene3D" id="3.40.50.150">
    <property type="entry name" value="Vaccinia Virus protein VP39"/>
    <property type="match status" value="1"/>
</dbReference>
<evidence type="ECO:0000256" key="1">
    <source>
        <dbReference type="ARBA" id="ARBA00022603"/>
    </source>
</evidence>
<dbReference type="PANTHER" id="PTHR43712:SF12">
    <property type="entry name" value="STERIGMATOCYSTIN 8-O-METHYLTRANSFERASE"/>
    <property type="match status" value="1"/>
</dbReference>
<dbReference type="Pfam" id="PF08100">
    <property type="entry name" value="Dimerisation"/>
    <property type="match status" value="1"/>
</dbReference>
<keyword evidence="1" id="KW-0489">Methyltransferase</keyword>
<evidence type="ECO:0000313" key="6">
    <source>
        <dbReference type="EMBL" id="KAL2821171.1"/>
    </source>
</evidence>
<dbReference type="InterPro" id="IPR036390">
    <property type="entry name" value="WH_DNA-bd_sf"/>
</dbReference>
<dbReference type="InterPro" id="IPR036388">
    <property type="entry name" value="WH-like_DNA-bd_sf"/>
</dbReference>
<dbReference type="EMBL" id="JBFXLT010000005">
    <property type="protein sequence ID" value="KAL2821171.1"/>
    <property type="molecule type" value="Genomic_DNA"/>
</dbReference>
<dbReference type="PROSITE" id="PS51683">
    <property type="entry name" value="SAM_OMT_II"/>
    <property type="match status" value="1"/>
</dbReference>
<proteinExistence type="predicted"/>
<dbReference type="Pfam" id="PF00891">
    <property type="entry name" value="Methyltransf_2"/>
    <property type="match status" value="1"/>
</dbReference>
<dbReference type="PANTHER" id="PTHR43712">
    <property type="entry name" value="PUTATIVE (AFU_ORTHOLOGUE AFUA_4G14580)-RELATED"/>
    <property type="match status" value="1"/>
</dbReference>